<dbReference type="Pfam" id="PF03389">
    <property type="entry name" value="MobA_MobL"/>
    <property type="match status" value="1"/>
</dbReference>
<dbReference type="Gene3D" id="3.30.930.30">
    <property type="match status" value="1"/>
</dbReference>
<sequence>MASYRVEVKSGKKGTCVEHSRYDARIGQKYSDKEDLLAFEFGNMPDWCTDHPLSFWKHADRHERKNAAAYREWIISLPNEFDDEQNTMLGRKVAKAVAGTRPWQMALHGPEGELSGNPNPHIHVMISDRAPDGVCRPPKQYFSRYNPAHPERGGCRKLSGGKTRQQMRDDLITTREEIAALQNEALAEAGWDVRVDHRSLREQGIDRAPGVHLGPARIKRMTREERREYTASRRKSRLVDGEPPVL</sequence>
<name>A0ABM8UCC2_9GAMM</name>
<dbReference type="InterPro" id="IPR005053">
    <property type="entry name" value="MobA_MobL"/>
</dbReference>
<keyword evidence="2" id="KW-0184">Conjugation</keyword>
<dbReference type="EMBL" id="OU015430">
    <property type="protein sequence ID" value="CAG4968477.1"/>
    <property type="molecule type" value="Genomic_DNA"/>
</dbReference>
<evidence type="ECO:0000256" key="3">
    <source>
        <dbReference type="SAM" id="MobiDB-lite"/>
    </source>
</evidence>
<evidence type="ECO:0000256" key="2">
    <source>
        <dbReference type="ARBA" id="ARBA00022971"/>
    </source>
</evidence>
<organism evidence="5 6">
    <name type="scientific">Novilysobacter luteus</name>
    <dbReference type="NCBI Taxonomy" id="2822368"/>
    <lineage>
        <taxon>Bacteria</taxon>
        <taxon>Pseudomonadati</taxon>
        <taxon>Pseudomonadota</taxon>
        <taxon>Gammaproteobacteria</taxon>
        <taxon>Lysobacterales</taxon>
        <taxon>Lysobacteraceae</taxon>
        <taxon>Novilysobacter</taxon>
    </lineage>
</organism>
<dbReference type="RefSeq" id="WP_215219306.1">
    <property type="nucleotide sequence ID" value="NZ_OU015430.1"/>
</dbReference>
<evidence type="ECO:0000313" key="6">
    <source>
        <dbReference type="Proteomes" id="UP000680116"/>
    </source>
</evidence>
<proteinExistence type="inferred from homology"/>
<evidence type="ECO:0000259" key="4">
    <source>
        <dbReference type="Pfam" id="PF03389"/>
    </source>
</evidence>
<evidence type="ECO:0000313" key="5">
    <source>
        <dbReference type="EMBL" id="CAG4968477.1"/>
    </source>
</evidence>
<keyword evidence="6" id="KW-1185">Reference proteome</keyword>
<feature type="domain" description="MobA/MobL protein" evidence="4">
    <location>
        <begin position="28"/>
        <end position="218"/>
    </location>
</feature>
<feature type="region of interest" description="Disordered" evidence="3">
    <location>
        <begin position="220"/>
        <end position="246"/>
    </location>
</feature>
<gene>
    <name evidence="5" type="primary">mobA</name>
    <name evidence="5" type="ORF">LYB30171_00280</name>
</gene>
<dbReference type="Proteomes" id="UP000680116">
    <property type="component" value="Chromosome"/>
</dbReference>
<evidence type="ECO:0000256" key="1">
    <source>
        <dbReference type="ARBA" id="ARBA00010873"/>
    </source>
</evidence>
<feature type="compositionally biased region" description="Basic and acidic residues" evidence="3">
    <location>
        <begin position="221"/>
        <end position="231"/>
    </location>
</feature>
<protein>
    <submittedName>
        <fullName evidence="5">Mobilization protein A</fullName>
    </submittedName>
</protein>
<reference evidence="5 6" key="1">
    <citation type="submission" date="2021-04" db="EMBL/GenBank/DDBJ databases">
        <authorList>
            <person name="Rodrigo-Torres L."/>
            <person name="Arahal R. D."/>
            <person name="Lucena T."/>
        </authorList>
    </citation>
    <scope>NUCLEOTIDE SEQUENCE [LARGE SCALE GENOMIC DNA]</scope>
    <source>
        <strain evidence="5 6">CECT 30171</strain>
    </source>
</reference>
<comment type="similarity">
    <text evidence="1">Belongs to the MobA/MobL family.</text>
</comment>
<accession>A0ABM8UCC2</accession>